<evidence type="ECO:0000256" key="1">
    <source>
        <dbReference type="ARBA" id="ARBA00004752"/>
    </source>
</evidence>
<reference evidence="10 11" key="1">
    <citation type="submission" date="2020-08" db="EMBL/GenBank/DDBJ databases">
        <title>Genomic Encyclopedia of Type Strains, Phase IV (KMG-IV): sequencing the most valuable type-strain genomes for metagenomic binning, comparative biology and taxonomic classification.</title>
        <authorList>
            <person name="Goeker M."/>
        </authorList>
    </citation>
    <scope>NUCLEOTIDE SEQUENCE [LARGE SCALE GENOMIC DNA]</scope>
    <source>
        <strain evidence="10 11">YC6886</strain>
    </source>
</reference>
<feature type="active site" description="Nucleophile" evidence="7">
    <location>
        <position position="193"/>
    </location>
</feature>
<dbReference type="InterPro" id="IPR038063">
    <property type="entry name" value="Transpep_catalytic_dom"/>
</dbReference>
<feature type="active site" description="Proton donor/acceptor" evidence="7">
    <location>
        <position position="180"/>
    </location>
</feature>
<dbReference type="InterPro" id="IPR005490">
    <property type="entry name" value="LD_TPept_cat_dom"/>
</dbReference>
<dbReference type="GO" id="GO:0071972">
    <property type="term" value="F:peptidoglycan L,D-transpeptidase activity"/>
    <property type="evidence" value="ECO:0007669"/>
    <property type="project" value="TreeGrafter"/>
</dbReference>
<evidence type="ECO:0000256" key="2">
    <source>
        <dbReference type="ARBA" id="ARBA00005992"/>
    </source>
</evidence>
<name>A0A840VCZ3_9BACT</name>
<dbReference type="RefSeq" id="WP_184019589.1">
    <property type="nucleotide sequence ID" value="NZ_JACHFD010000013.1"/>
</dbReference>
<dbReference type="GO" id="GO:0018104">
    <property type="term" value="P:peptidoglycan-protein cross-linking"/>
    <property type="evidence" value="ECO:0007669"/>
    <property type="project" value="TreeGrafter"/>
</dbReference>
<keyword evidence="10" id="KW-0449">Lipoprotein</keyword>
<evidence type="ECO:0000256" key="7">
    <source>
        <dbReference type="PROSITE-ProRule" id="PRU01373"/>
    </source>
</evidence>
<dbReference type="UniPathway" id="UPA00219"/>
<feature type="chain" id="PRO_5033046671" evidence="8">
    <location>
        <begin position="19"/>
        <end position="217"/>
    </location>
</feature>
<dbReference type="GO" id="GO:0008360">
    <property type="term" value="P:regulation of cell shape"/>
    <property type="evidence" value="ECO:0007669"/>
    <property type="project" value="UniProtKB-UniRule"/>
</dbReference>
<dbReference type="GO" id="GO:0016740">
    <property type="term" value="F:transferase activity"/>
    <property type="evidence" value="ECO:0007669"/>
    <property type="project" value="UniProtKB-KW"/>
</dbReference>
<dbReference type="GO" id="GO:0005576">
    <property type="term" value="C:extracellular region"/>
    <property type="evidence" value="ECO:0007669"/>
    <property type="project" value="TreeGrafter"/>
</dbReference>
<dbReference type="AlphaFoldDB" id="A0A840VCZ3"/>
<evidence type="ECO:0000313" key="11">
    <source>
        <dbReference type="Proteomes" id="UP000557717"/>
    </source>
</evidence>
<evidence type="ECO:0000256" key="3">
    <source>
        <dbReference type="ARBA" id="ARBA00022679"/>
    </source>
</evidence>
<feature type="domain" description="L,D-TPase catalytic" evidence="9">
    <location>
        <begin position="82"/>
        <end position="217"/>
    </location>
</feature>
<comment type="caution">
    <text evidence="10">The sequence shown here is derived from an EMBL/GenBank/DDBJ whole genome shotgun (WGS) entry which is preliminary data.</text>
</comment>
<dbReference type="PROSITE" id="PS52029">
    <property type="entry name" value="LD_TPASE"/>
    <property type="match status" value="1"/>
</dbReference>
<comment type="similarity">
    <text evidence="2">Belongs to the YkuD family.</text>
</comment>
<dbReference type="Pfam" id="PF03734">
    <property type="entry name" value="YkuD"/>
    <property type="match status" value="1"/>
</dbReference>
<keyword evidence="3" id="KW-0808">Transferase</keyword>
<keyword evidence="11" id="KW-1185">Reference proteome</keyword>
<organism evidence="10 11">
    <name type="scientific">Haloferula luteola</name>
    <dbReference type="NCBI Taxonomy" id="595692"/>
    <lineage>
        <taxon>Bacteria</taxon>
        <taxon>Pseudomonadati</taxon>
        <taxon>Verrucomicrobiota</taxon>
        <taxon>Verrucomicrobiia</taxon>
        <taxon>Verrucomicrobiales</taxon>
        <taxon>Verrucomicrobiaceae</taxon>
        <taxon>Haloferula</taxon>
    </lineage>
</organism>
<dbReference type="Gene3D" id="2.40.440.10">
    <property type="entry name" value="L,D-transpeptidase catalytic domain-like"/>
    <property type="match status" value="1"/>
</dbReference>
<evidence type="ECO:0000313" key="10">
    <source>
        <dbReference type="EMBL" id="MBB5352498.1"/>
    </source>
</evidence>
<evidence type="ECO:0000256" key="6">
    <source>
        <dbReference type="ARBA" id="ARBA00023316"/>
    </source>
</evidence>
<dbReference type="PROSITE" id="PS51257">
    <property type="entry name" value="PROKAR_LIPOPROTEIN"/>
    <property type="match status" value="1"/>
</dbReference>
<gene>
    <name evidence="10" type="ORF">HNR46_002744</name>
</gene>
<comment type="pathway">
    <text evidence="1 7">Cell wall biogenesis; peptidoglycan biosynthesis.</text>
</comment>
<dbReference type="CDD" id="cd16913">
    <property type="entry name" value="YkuD_like"/>
    <property type="match status" value="1"/>
</dbReference>
<keyword evidence="5 7" id="KW-0573">Peptidoglycan synthesis</keyword>
<sequence>MKKHWKRALVLTMLTLLAASCGNSSNKILLGPDGKPVDKHGEPINPYEPGTYEHFKAERGYPKTSKIWKNDQLLPVTDASNSRLILSRKQQRGFLLNGDEVVLDYPISTGKEGHATPDGEYKILEKTVDKHSNAYGNVYDAEGNRIYGKEKPSDVPEGGRFDGAPMPYWMRLTNDGVGHHVGNVPRYPASHGCIRGPRSIMPTVFRKVKVGTEVTVE</sequence>
<accession>A0A840VCZ3</accession>
<evidence type="ECO:0000256" key="8">
    <source>
        <dbReference type="SAM" id="SignalP"/>
    </source>
</evidence>
<dbReference type="PANTHER" id="PTHR30582">
    <property type="entry name" value="L,D-TRANSPEPTIDASE"/>
    <property type="match status" value="1"/>
</dbReference>
<dbReference type="InterPro" id="IPR050979">
    <property type="entry name" value="LD-transpeptidase"/>
</dbReference>
<dbReference type="PANTHER" id="PTHR30582:SF2">
    <property type="entry name" value="L,D-TRANSPEPTIDASE YCIB-RELATED"/>
    <property type="match status" value="1"/>
</dbReference>
<keyword evidence="6 7" id="KW-0961">Cell wall biogenesis/degradation</keyword>
<feature type="signal peptide" evidence="8">
    <location>
        <begin position="1"/>
        <end position="18"/>
    </location>
</feature>
<dbReference type="EMBL" id="JACHFD010000013">
    <property type="protein sequence ID" value="MBB5352498.1"/>
    <property type="molecule type" value="Genomic_DNA"/>
</dbReference>
<proteinExistence type="inferred from homology"/>
<dbReference type="GO" id="GO:0071555">
    <property type="term" value="P:cell wall organization"/>
    <property type="evidence" value="ECO:0007669"/>
    <property type="project" value="UniProtKB-UniRule"/>
</dbReference>
<keyword evidence="8" id="KW-0732">Signal</keyword>
<evidence type="ECO:0000256" key="5">
    <source>
        <dbReference type="ARBA" id="ARBA00022984"/>
    </source>
</evidence>
<protein>
    <submittedName>
        <fullName evidence="10">Lipoprotein-anchoring transpeptidase ErfK/SrfK</fullName>
    </submittedName>
</protein>
<dbReference type="SUPFAM" id="SSF141523">
    <property type="entry name" value="L,D-transpeptidase catalytic domain-like"/>
    <property type="match status" value="1"/>
</dbReference>
<evidence type="ECO:0000259" key="9">
    <source>
        <dbReference type="PROSITE" id="PS52029"/>
    </source>
</evidence>
<evidence type="ECO:0000256" key="4">
    <source>
        <dbReference type="ARBA" id="ARBA00022960"/>
    </source>
</evidence>
<keyword evidence="4 7" id="KW-0133">Cell shape</keyword>
<dbReference type="Proteomes" id="UP000557717">
    <property type="component" value="Unassembled WGS sequence"/>
</dbReference>